<dbReference type="CDD" id="cd05471">
    <property type="entry name" value="pepsin_like"/>
    <property type="match status" value="1"/>
</dbReference>
<reference evidence="8 9" key="1">
    <citation type="submission" date="2014-04" db="EMBL/GenBank/DDBJ databases">
        <authorList>
            <consortium name="DOE Joint Genome Institute"/>
            <person name="Kuo A."/>
            <person name="Kohler A."/>
            <person name="Nagy L.G."/>
            <person name="Floudas D."/>
            <person name="Copeland A."/>
            <person name="Barry K.W."/>
            <person name="Cichocki N."/>
            <person name="Veneault-Fourrey C."/>
            <person name="LaButti K."/>
            <person name="Lindquist E.A."/>
            <person name="Lipzen A."/>
            <person name="Lundell T."/>
            <person name="Morin E."/>
            <person name="Murat C."/>
            <person name="Sun H."/>
            <person name="Tunlid A."/>
            <person name="Henrissat B."/>
            <person name="Grigoriev I.V."/>
            <person name="Hibbett D.S."/>
            <person name="Martin F."/>
            <person name="Nordberg H.P."/>
            <person name="Cantor M.N."/>
            <person name="Hua S.X."/>
        </authorList>
    </citation>
    <scope>NUCLEOTIDE SEQUENCE [LARGE SCALE GENOMIC DNA]</scope>
    <source>
        <strain evidence="8 9">Foug A</strain>
    </source>
</reference>
<keyword evidence="6" id="KW-1133">Transmembrane helix</keyword>
<evidence type="ECO:0000256" key="1">
    <source>
        <dbReference type="ARBA" id="ARBA00007447"/>
    </source>
</evidence>
<dbReference type="PROSITE" id="PS51767">
    <property type="entry name" value="PEPTIDASE_A1"/>
    <property type="match status" value="1"/>
</dbReference>
<dbReference type="GO" id="GO:0004190">
    <property type="term" value="F:aspartic-type endopeptidase activity"/>
    <property type="evidence" value="ECO:0007669"/>
    <property type="project" value="UniProtKB-KW"/>
</dbReference>
<dbReference type="InParanoid" id="A0A0C3DN30"/>
<sequence>MSKPAPQVAQRSRIPLACEEVIGGQTFWVTFDTGSSDLWVVSTDCNTLDCQGVVKYSPEKSHTLNLSSVPFKLEYLLGSASGTFGTDTLTLGSYKITSQTFALADRTDHLDLVHTKNSGFLGLAFPSLSALQQSTGGTAVLDNIFGQLSDSNRFFAFKLGRYSQTGISSSSSFTIGELDPLIVNDTSQMMFFPVFRTRNSPYDFWKLPIRAITINSQSLPLSHTVIRGADAPIGILDSGTTLILGPSHDVEAFWNAVGTGNTVRYIPQSQTWQVRCNRAVDVRIRFGKGGHTNDIALHPEDIVWEQGNSGDGWCIGGLQATDKLHSGDWILGDVFLRNVYAVHQGATFNKPPMIGLLGLTDPQTARSEFQSVRGPDLAPAPSIPPAPYSNHPQSDVFTFVSIAGVVGGLVVSGFVVIIYKMMRRARRARTRIDKA</sequence>
<keyword evidence="9" id="KW-1185">Reference proteome</keyword>
<evidence type="ECO:0000259" key="7">
    <source>
        <dbReference type="PROSITE" id="PS51767"/>
    </source>
</evidence>
<gene>
    <name evidence="8" type="ORF">SCLCIDRAFT_1193536</name>
</gene>
<proteinExistence type="inferred from homology"/>
<dbReference type="InterPro" id="IPR033121">
    <property type="entry name" value="PEPTIDASE_A1"/>
</dbReference>
<dbReference type="InterPro" id="IPR034164">
    <property type="entry name" value="Pepsin-like_dom"/>
</dbReference>
<evidence type="ECO:0000256" key="3">
    <source>
        <dbReference type="PIRSR" id="PIRSR601461-1"/>
    </source>
</evidence>
<dbReference type="AlphaFoldDB" id="A0A0C3DN30"/>
<dbReference type="PANTHER" id="PTHR47966">
    <property type="entry name" value="BETA-SITE APP-CLEAVING ENZYME, ISOFORM A-RELATED"/>
    <property type="match status" value="1"/>
</dbReference>
<dbReference type="Pfam" id="PF00026">
    <property type="entry name" value="Asp"/>
    <property type="match status" value="1"/>
</dbReference>
<dbReference type="PRINTS" id="PR00792">
    <property type="entry name" value="PEPSIN"/>
</dbReference>
<dbReference type="SUPFAM" id="SSF50630">
    <property type="entry name" value="Acid proteases"/>
    <property type="match status" value="1"/>
</dbReference>
<evidence type="ECO:0000256" key="2">
    <source>
        <dbReference type="ARBA" id="ARBA00022750"/>
    </source>
</evidence>
<feature type="domain" description="Peptidase A1" evidence="7">
    <location>
        <begin position="16"/>
        <end position="357"/>
    </location>
</feature>
<dbReference type="GO" id="GO:0006508">
    <property type="term" value="P:proteolysis"/>
    <property type="evidence" value="ECO:0007669"/>
    <property type="project" value="UniProtKB-KW"/>
</dbReference>
<dbReference type="InterPro" id="IPR021109">
    <property type="entry name" value="Peptidase_aspartic_dom_sf"/>
</dbReference>
<dbReference type="Proteomes" id="UP000053989">
    <property type="component" value="Unassembled WGS sequence"/>
</dbReference>
<keyword evidence="4" id="KW-1015">Disulfide bond</keyword>
<keyword evidence="6" id="KW-0472">Membrane</keyword>
<evidence type="ECO:0000256" key="6">
    <source>
        <dbReference type="SAM" id="Phobius"/>
    </source>
</evidence>
<feature type="transmembrane region" description="Helical" evidence="6">
    <location>
        <begin position="396"/>
        <end position="419"/>
    </location>
</feature>
<keyword evidence="5" id="KW-0645">Protease</keyword>
<dbReference type="InterPro" id="IPR001969">
    <property type="entry name" value="Aspartic_peptidase_AS"/>
</dbReference>
<dbReference type="PROSITE" id="PS00141">
    <property type="entry name" value="ASP_PROTEASE"/>
    <property type="match status" value="1"/>
</dbReference>
<accession>A0A0C3DN30</accession>
<dbReference type="STRING" id="1036808.A0A0C3DN30"/>
<evidence type="ECO:0000256" key="5">
    <source>
        <dbReference type="RuleBase" id="RU000454"/>
    </source>
</evidence>
<organism evidence="8 9">
    <name type="scientific">Scleroderma citrinum Foug A</name>
    <dbReference type="NCBI Taxonomy" id="1036808"/>
    <lineage>
        <taxon>Eukaryota</taxon>
        <taxon>Fungi</taxon>
        <taxon>Dikarya</taxon>
        <taxon>Basidiomycota</taxon>
        <taxon>Agaricomycotina</taxon>
        <taxon>Agaricomycetes</taxon>
        <taxon>Agaricomycetidae</taxon>
        <taxon>Boletales</taxon>
        <taxon>Sclerodermatineae</taxon>
        <taxon>Sclerodermataceae</taxon>
        <taxon>Scleroderma</taxon>
    </lineage>
</organism>
<dbReference type="InterPro" id="IPR001461">
    <property type="entry name" value="Aspartic_peptidase_A1"/>
</dbReference>
<feature type="disulfide bond" evidence="4">
    <location>
        <begin position="45"/>
        <end position="50"/>
    </location>
</feature>
<feature type="active site" evidence="3">
    <location>
        <position position="237"/>
    </location>
</feature>
<feature type="active site" evidence="3">
    <location>
        <position position="32"/>
    </location>
</feature>
<name>A0A0C3DN30_9AGAM</name>
<keyword evidence="6" id="KW-0812">Transmembrane</keyword>
<keyword evidence="2 5" id="KW-0064">Aspartyl protease</keyword>
<evidence type="ECO:0000256" key="4">
    <source>
        <dbReference type="PIRSR" id="PIRSR601461-2"/>
    </source>
</evidence>
<keyword evidence="5" id="KW-0378">Hydrolase</keyword>
<evidence type="ECO:0000313" key="9">
    <source>
        <dbReference type="Proteomes" id="UP000053989"/>
    </source>
</evidence>
<protein>
    <recommendedName>
        <fullName evidence="7">Peptidase A1 domain-containing protein</fullName>
    </recommendedName>
</protein>
<dbReference type="Gene3D" id="2.40.70.10">
    <property type="entry name" value="Acid Proteases"/>
    <property type="match status" value="2"/>
</dbReference>
<dbReference type="PANTHER" id="PTHR47966:SF57">
    <property type="entry name" value="PEPTIDASE A1 DOMAIN-CONTAINING PROTEIN"/>
    <property type="match status" value="1"/>
</dbReference>
<evidence type="ECO:0000313" key="8">
    <source>
        <dbReference type="EMBL" id="KIM57609.1"/>
    </source>
</evidence>
<comment type="similarity">
    <text evidence="1 5">Belongs to the peptidase A1 family.</text>
</comment>
<dbReference type="EMBL" id="KN822098">
    <property type="protein sequence ID" value="KIM57609.1"/>
    <property type="molecule type" value="Genomic_DNA"/>
</dbReference>
<reference evidence="9" key="2">
    <citation type="submission" date="2015-01" db="EMBL/GenBank/DDBJ databases">
        <title>Evolutionary Origins and Diversification of the Mycorrhizal Mutualists.</title>
        <authorList>
            <consortium name="DOE Joint Genome Institute"/>
            <consortium name="Mycorrhizal Genomics Consortium"/>
            <person name="Kohler A."/>
            <person name="Kuo A."/>
            <person name="Nagy L.G."/>
            <person name="Floudas D."/>
            <person name="Copeland A."/>
            <person name="Barry K.W."/>
            <person name="Cichocki N."/>
            <person name="Veneault-Fourrey C."/>
            <person name="LaButti K."/>
            <person name="Lindquist E.A."/>
            <person name="Lipzen A."/>
            <person name="Lundell T."/>
            <person name="Morin E."/>
            <person name="Murat C."/>
            <person name="Riley R."/>
            <person name="Ohm R."/>
            <person name="Sun H."/>
            <person name="Tunlid A."/>
            <person name="Henrissat B."/>
            <person name="Grigoriev I.V."/>
            <person name="Hibbett D.S."/>
            <person name="Martin F."/>
        </authorList>
    </citation>
    <scope>NUCLEOTIDE SEQUENCE [LARGE SCALE GENOMIC DNA]</scope>
    <source>
        <strain evidence="9">Foug A</strain>
    </source>
</reference>
<dbReference type="OrthoDB" id="15189at2759"/>
<dbReference type="HOGENOM" id="CLU_013253_8_3_1"/>